<dbReference type="Pfam" id="PF02310">
    <property type="entry name" value="B12-binding"/>
    <property type="match status" value="1"/>
</dbReference>
<dbReference type="RefSeq" id="WP_204467967.1">
    <property type="nucleotide sequence ID" value="NZ_JAFBCV010000013.1"/>
</dbReference>
<feature type="domain" description="B12-binding" evidence="1">
    <location>
        <begin position="90"/>
        <end position="218"/>
    </location>
</feature>
<keyword evidence="3" id="KW-1185">Reference proteome</keyword>
<dbReference type="Proteomes" id="UP001179280">
    <property type="component" value="Unassembled WGS sequence"/>
</dbReference>
<dbReference type="InterPro" id="IPR003759">
    <property type="entry name" value="Cbl-bd_cap"/>
</dbReference>
<evidence type="ECO:0000313" key="2">
    <source>
        <dbReference type="EMBL" id="MBM7840398.1"/>
    </source>
</evidence>
<organism evidence="2 3">
    <name type="scientific">Shouchella xiaoxiensis</name>
    <dbReference type="NCBI Taxonomy" id="766895"/>
    <lineage>
        <taxon>Bacteria</taxon>
        <taxon>Bacillati</taxon>
        <taxon>Bacillota</taxon>
        <taxon>Bacilli</taxon>
        <taxon>Bacillales</taxon>
        <taxon>Bacillaceae</taxon>
        <taxon>Shouchella</taxon>
    </lineage>
</organism>
<dbReference type="Gene3D" id="1.10.1240.10">
    <property type="entry name" value="Methionine synthase domain"/>
    <property type="match status" value="1"/>
</dbReference>
<dbReference type="Gene3D" id="3.40.50.280">
    <property type="entry name" value="Cobalamin-binding domain"/>
    <property type="match status" value="1"/>
</dbReference>
<comment type="caution">
    <text evidence="2">The sequence shown here is derived from an EMBL/GenBank/DDBJ whole genome shotgun (WGS) entry which is preliminary data.</text>
</comment>
<accession>A0ABS2SXZ1</accession>
<dbReference type="InterPro" id="IPR036724">
    <property type="entry name" value="Cobalamin-bd_sf"/>
</dbReference>
<dbReference type="SUPFAM" id="SSF52242">
    <property type="entry name" value="Cobalamin (vitamin B12)-binding domain"/>
    <property type="match status" value="1"/>
</dbReference>
<protein>
    <submittedName>
        <fullName evidence="2">Methanogenic corrinoid protein MtbC1</fullName>
    </submittedName>
</protein>
<dbReference type="PROSITE" id="PS51332">
    <property type="entry name" value="B12_BINDING"/>
    <property type="match status" value="1"/>
</dbReference>
<proteinExistence type="predicted"/>
<reference evidence="2" key="1">
    <citation type="submission" date="2021-01" db="EMBL/GenBank/DDBJ databases">
        <title>Genomic Encyclopedia of Type Strains, Phase IV (KMG-IV): sequencing the most valuable type-strain genomes for metagenomic binning, comparative biology and taxonomic classification.</title>
        <authorList>
            <person name="Goeker M."/>
        </authorList>
    </citation>
    <scope>NUCLEOTIDE SEQUENCE</scope>
    <source>
        <strain evidence="2">DSM 21943</strain>
    </source>
</reference>
<name>A0ABS2SXZ1_9BACI</name>
<sequence length="218" mass="24772">MKNAQSIFVEALLAGDEDAAWDCVCRLSEAGFNSISLYENVFTKAMTQIGFLWEQNKVTIAEEHLATSTCNFVLTRYHHYMRKWSKPKNGKTMMLLCLDQEQHDLGVKMCACLLEEHGWTTRLLGASVPLEQAELMGEKWQPDAIALSVSIPYHARGLDLYVNTLEKLPHKPTLLIGGRLVSMYDLRPLCTEQTILIKNLSELQQWQQSQVEVSADVR</sequence>
<dbReference type="Pfam" id="PF02607">
    <property type="entry name" value="B12-binding_2"/>
    <property type="match status" value="1"/>
</dbReference>
<dbReference type="InterPro" id="IPR036594">
    <property type="entry name" value="Meth_synthase_dom"/>
</dbReference>
<evidence type="ECO:0000259" key="1">
    <source>
        <dbReference type="PROSITE" id="PS51332"/>
    </source>
</evidence>
<evidence type="ECO:0000313" key="3">
    <source>
        <dbReference type="Proteomes" id="UP001179280"/>
    </source>
</evidence>
<gene>
    <name evidence="2" type="ORF">JOC54_003679</name>
</gene>
<dbReference type="InterPro" id="IPR006158">
    <property type="entry name" value="Cobalamin-bd"/>
</dbReference>
<dbReference type="EMBL" id="JAFBCV010000013">
    <property type="protein sequence ID" value="MBM7840398.1"/>
    <property type="molecule type" value="Genomic_DNA"/>
</dbReference>